<dbReference type="PANTHER" id="PTHR43776">
    <property type="entry name" value="TRANSPORT ATP-BINDING PROTEIN"/>
    <property type="match status" value="1"/>
</dbReference>
<dbReference type="InterPro" id="IPR003439">
    <property type="entry name" value="ABC_transporter-like_ATP-bd"/>
</dbReference>
<sequence length="325" mass="36479">MSNVEVLIEARDLCKYYPVKAKKIFEKNKKVRAVEKLNLSIRKGSTFGLVGESGCGKSTTGQMLSEIVSATQGEILYQDKPLREMNRMERAAVRKKIQMVFQDPYSSLNPKRTIEWTLEEPLKSCTKLGKKERKQKVQEILKIVGLDESYGQRYPGELSGGQRQRVSIAAALILDPEFVIADESVSALDVSVQAQILNLLQKLQKEKGLTYLFISHDLNVVQYMSDEIGVMYLGHLVELGDAQEVCSHPAHPYTKALLSAIPEVEGVRKERIVLEGEVPSPANVPEGCPFHTRCKEAQERCRKEYPAPRKVKEGHVVCCHNVAKV</sequence>
<dbReference type="GO" id="GO:0055085">
    <property type="term" value="P:transmembrane transport"/>
    <property type="evidence" value="ECO:0007669"/>
    <property type="project" value="UniProtKB-ARBA"/>
</dbReference>
<dbReference type="InterPro" id="IPR003593">
    <property type="entry name" value="AAA+_ATPase"/>
</dbReference>
<dbReference type="SMART" id="SM00382">
    <property type="entry name" value="AAA"/>
    <property type="match status" value="1"/>
</dbReference>
<organism evidence="6 7">
    <name type="scientific">Clostridium scindens (strain ATCC 35704 / DSM 5676 / VPI 13733 / 19)</name>
    <dbReference type="NCBI Taxonomy" id="411468"/>
    <lineage>
        <taxon>Bacteria</taxon>
        <taxon>Bacillati</taxon>
        <taxon>Bacillota</taxon>
        <taxon>Clostridia</taxon>
        <taxon>Lachnospirales</taxon>
        <taxon>Lachnospiraceae</taxon>
    </lineage>
</organism>
<dbReference type="AlphaFoldDB" id="A0A494WRR7"/>
<dbReference type="CDD" id="cd03257">
    <property type="entry name" value="ABC_NikE_OppD_transporters"/>
    <property type="match status" value="1"/>
</dbReference>
<evidence type="ECO:0000256" key="3">
    <source>
        <dbReference type="ARBA" id="ARBA00022741"/>
    </source>
</evidence>
<comment type="similarity">
    <text evidence="1">Belongs to the ABC transporter superfamily.</text>
</comment>
<keyword evidence="4 6" id="KW-0067">ATP-binding</keyword>
<evidence type="ECO:0000256" key="1">
    <source>
        <dbReference type="ARBA" id="ARBA00005417"/>
    </source>
</evidence>
<dbReference type="SUPFAM" id="SSF52540">
    <property type="entry name" value="P-loop containing nucleoside triphosphate hydrolases"/>
    <property type="match status" value="1"/>
</dbReference>
<evidence type="ECO:0000313" key="7">
    <source>
        <dbReference type="Proteomes" id="UP000289664"/>
    </source>
</evidence>
<dbReference type="GO" id="GO:0005524">
    <property type="term" value="F:ATP binding"/>
    <property type="evidence" value="ECO:0007669"/>
    <property type="project" value="UniProtKB-KW"/>
</dbReference>
<dbReference type="Pfam" id="PF08352">
    <property type="entry name" value="oligo_HPY"/>
    <property type="match status" value="1"/>
</dbReference>
<accession>A0A494WRR7</accession>
<feature type="domain" description="ABC transporter" evidence="5">
    <location>
        <begin position="19"/>
        <end position="258"/>
    </location>
</feature>
<keyword evidence="2" id="KW-0813">Transport</keyword>
<protein>
    <submittedName>
        <fullName evidence="6">Oligopeptide transport ATP-binding protein OppF</fullName>
    </submittedName>
</protein>
<dbReference type="PANTHER" id="PTHR43776:SF7">
    <property type="entry name" value="D,D-DIPEPTIDE TRANSPORT ATP-BINDING PROTEIN DDPF-RELATED"/>
    <property type="match status" value="1"/>
</dbReference>
<dbReference type="PROSITE" id="PS00211">
    <property type="entry name" value="ABC_TRANSPORTER_1"/>
    <property type="match status" value="1"/>
</dbReference>
<keyword evidence="7" id="KW-1185">Reference proteome</keyword>
<dbReference type="InterPro" id="IPR013563">
    <property type="entry name" value="Oligopep_ABC_C"/>
</dbReference>
<dbReference type="KEGG" id="csci:HDCHBGLK_02248"/>
<dbReference type="FunFam" id="3.40.50.300:FF:000016">
    <property type="entry name" value="Oligopeptide ABC transporter ATP-binding component"/>
    <property type="match status" value="1"/>
</dbReference>
<dbReference type="Proteomes" id="UP000289664">
    <property type="component" value="Chromosome"/>
</dbReference>
<name>A0A494WRR7_CLOS5</name>
<dbReference type="GO" id="GO:0016887">
    <property type="term" value="F:ATP hydrolysis activity"/>
    <property type="evidence" value="ECO:0007669"/>
    <property type="project" value="InterPro"/>
</dbReference>
<dbReference type="GO" id="GO:0015833">
    <property type="term" value="P:peptide transport"/>
    <property type="evidence" value="ECO:0007669"/>
    <property type="project" value="InterPro"/>
</dbReference>
<dbReference type="InterPro" id="IPR050319">
    <property type="entry name" value="ABC_transp_ATP-bind"/>
</dbReference>
<dbReference type="Gene3D" id="3.40.50.300">
    <property type="entry name" value="P-loop containing nucleotide triphosphate hydrolases"/>
    <property type="match status" value="1"/>
</dbReference>
<evidence type="ECO:0000256" key="2">
    <source>
        <dbReference type="ARBA" id="ARBA00022448"/>
    </source>
</evidence>
<dbReference type="Pfam" id="PF00005">
    <property type="entry name" value="ABC_tran"/>
    <property type="match status" value="1"/>
</dbReference>
<evidence type="ECO:0000259" key="5">
    <source>
        <dbReference type="PROSITE" id="PS50893"/>
    </source>
</evidence>
<reference evidence="6 7" key="1">
    <citation type="journal article" date="2019" name="Appl. Environ. Microbiol.">
        <title>Clostridium scindens ATCC 35704: integration of nutritional requirements, the complete genome sequence, and global transcriptional responses to bile acids.</title>
        <authorList>
            <person name="Devendran S."/>
            <person name="Shrestha R."/>
            <person name="Alves J.M.P."/>
            <person name="Wolf P.G."/>
            <person name="Ly L."/>
            <person name="Hernandez A.G."/>
            <person name="Mendez-Garcia C."/>
            <person name="Inboden A."/>
            <person name="Wiley J."/>
            <person name="Paul O."/>
            <person name="Allen A."/>
            <person name="Springer E."/>
            <person name="Wright C.L."/>
            <person name="Fields C.J."/>
            <person name="Daniel S.L."/>
            <person name="Ridlon J.M."/>
        </authorList>
    </citation>
    <scope>NUCLEOTIDE SEQUENCE [LARGE SCALE GENOMIC DNA]</scope>
    <source>
        <strain evidence="6 7">ATCC 35704</strain>
    </source>
</reference>
<evidence type="ECO:0000256" key="4">
    <source>
        <dbReference type="ARBA" id="ARBA00022840"/>
    </source>
</evidence>
<dbReference type="InterPro" id="IPR027417">
    <property type="entry name" value="P-loop_NTPase"/>
</dbReference>
<keyword evidence="3" id="KW-0547">Nucleotide-binding</keyword>
<dbReference type="NCBIfam" id="TIGR01727">
    <property type="entry name" value="oligo_HPY"/>
    <property type="match status" value="1"/>
</dbReference>
<evidence type="ECO:0000313" key="6">
    <source>
        <dbReference type="EMBL" id="QBF74841.1"/>
    </source>
</evidence>
<proteinExistence type="inferred from homology"/>
<gene>
    <name evidence="6" type="primary">oppF_4</name>
    <name evidence="6" type="ORF">HDCHBGLK_02248</name>
</gene>
<dbReference type="EMBL" id="CP036170">
    <property type="protein sequence ID" value="QBF74841.1"/>
    <property type="molecule type" value="Genomic_DNA"/>
</dbReference>
<dbReference type="PROSITE" id="PS50893">
    <property type="entry name" value="ABC_TRANSPORTER_2"/>
    <property type="match status" value="1"/>
</dbReference>
<dbReference type="InterPro" id="IPR017871">
    <property type="entry name" value="ABC_transporter-like_CS"/>
</dbReference>